<evidence type="ECO:0000313" key="2">
    <source>
        <dbReference type="EMBL" id="KAK0444003.1"/>
    </source>
</evidence>
<keyword evidence="3" id="KW-1185">Reference proteome</keyword>
<keyword evidence="1" id="KW-1133">Transmembrane helix</keyword>
<name>A0AA39MRX1_9AGAR</name>
<gene>
    <name evidence="2" type="ORF">EV421DRAFT_1801393</name>
</gene>
<dbReference type="EMBL" id="JAUEPT010000020">
    <property type="protein sequence ID" value="KAK0444003.1"/>
    <property type="molecule type" value="Genomic_DNA"/>
</dbReference>
<dbReference type="Proteomes" id="UP001175226">
    <property type="component" value="Unassembled WGS sequence"/>
</dbReference>
<dbReference type="AlphaFoldDB" id="A0AA39MRX1"/>
<organism evidence="2 3">
    <name type="scientific">Armillaria borealis</name>
    <dbReference type="NCBI Taxonomy" id="47425"/>
    <lineage>
        <taxon>Eukaryota</taxon>
        <taxon>Fungi</taxon>
        <taxon>Dikarya</taxon>
        <taxon>Basidiomycota</taxon>
        <taxon>Agaricomycotina</taxon>
        <taxon>Agaricomycetes</taxon>
        <taxon>Agaricomycetidae</taxon>
        <taxon>Agaricales</taxon>
        <taxon>Marasmiineae</taxon>
        <taxon>Physalacriaceae</taxon>
        <taxon>Armillaria</taxon>
    </lineage>
</organism>
<sequence>MPQEKHSCASRAVAVIYEAMSGQGPRSACIFLRSPHHHSLSTMGPSTRSSSIWEVLDPVRTRDGRANIDSGGVGHWHSRLRRLSCPRDSSRCPKARCSTSPIGSSVTFRPIDHLFPLPRSLAPTVSLPCTQSLPSLRRPVIAVVIVVFAGIAVQISSRCEVAPYMRSPGIVILELDARDRRRRV</sequence>
<reference evidence="2" key="1">
    <citation type="submission" date="2023-06" db="EMBL/GenBank/DDBJ databases">
        <authorList>
            <consortium name="Lawrence Berkeley National Laboratory"/>
            <person name="Ahrendt S."/>
            <person name="Sahu N."/>
            <person name="Indic B."/>
            <person name="Wong-Bajracharya J."/>
            <person name="Merenyi Z."/>
            <person name="Ke H.-M."/>
            <person name="Monk M."/>
            <person name="Kocsube S."/>
            <person name="Drula E."/>
            <person name="Lipzen A."/>
            <person name="Balint B."/>
            <person name="Henrissat B."/>
            <person name="Andreopoulos B."/>
            <person name="Martin F.M."/>
            <person name="Harder C.B."/>
            <person name="Rigling D."/>
            <person name="Ford K.L."/>
            <person name="Foster G.D."/>
            <person name="Pangilinan J."/>
            <person name="Papanicolaou A."/>
            <person name="Barry K."/>
            <person name="LaButti K."/>
            <person name="Viragh M."/>
            <person name="Koriabine M."/>
            <person name="Yan M."/>
            <person name="Riley R."/>
            <person name="Champramary S."/>
            <person name="Plett K.L."/>
            <person name="Tsai I.J."/>
            <person name="Slot J."/>
            <person name="Sipos G."/>
            <person name="Plett J."/>
            <person name="Nagy L.G."/>
            <person name="Grigoriev I.V."/>
        </authorList>
    </citation>
    <scope>NUCLEOTIDE SEQUENCE</scope>
    <source>
        <strain evidence="2">FPL87.14</strain>
    </source>
</reference>
<keyword evidence="1" id="KW-0812">Transmembrane</keyword>
<feature type="non-terminal residue" evidence="2">
    <location>
        <position position="1"/>
    </location>
</feature>
<keyword evidence="1" id="KW-0472">Membrane</keyword>
<evidence type="ECO:0000313" key="3">
    <source>
        <dbReference type="Proteomes" id="UP001175226"/>
    </source>
</evidence>
<proteinExistence type="predicted"/>
<feature type="transmembrane region" description="Helical" evidence="1">
    <location>
        <begin position="140"/>
        <end position="157"/>
    </location>
</feature>
<accession>A0AA39MRX1</accession>
<protein>
    <submittedName>
        <fullName evidence="2">Uncharacterized protein</fullName>
    </submittedName>
</protein>
<evidence type="ECO:0000256" key="1">
    <source>
        <dbReference type="SAM" id="Phobius"/>
    </source>
</evidence>
<comment type="caution">
    <text evidence="2">The sequence shown here is derived from an EMBL/GenBank/DDBJ whole genome shotgun (WGS) entry which is preliminary data.</text>
</comment>